<dbReference type="KEGG" id="gsl:Gasu_43240"/>
<dbReference type="Proteomes" id="UP000030680">
    <property type="component" value="Unassembled WGS sequence"/>
</dbReference>
<evidence type="ECO:0000313" key="1">
    <source>
        <dbReference type="EMBL" id="EME28157.1"/>
    </source>
</evidence>
<protein>
    <submittedName>
        <fullName evidence="1">Uncharacterized protein</fullName>
    </submittedName>
</protein>
<dbReference type="AlphaFoldDB" id="M2XDT4"/>
<reference evidence="2" key="1">
    <citation type="journal article" date="2013" name="Science">
        <title>Gene transfer from bacteria and archaea facilitated evolution of an extremophilic eukaryote.</title>
        <authorList>
            <person name="Schonknecht G."/>
            <person name="Chen W.H."/>
            <person name="Ternes C.M."/>
            <person name="Barbier G.G."/>
            <person name="Shrestha R.P."/>
            <person name="Stanke M."/>
            <person name="Brautigam A."/>
            <person name="Baker B.J."/>
            <person name="Banfield J.F."/>
            <person name="Garavito R.M."/>
            <person name="Carr K."/>
            <person name="Wilkerson C."/>
            <person name="Rensing S.A."/>
            <person name="Gagneul D."/>
            <person name="Dickenson N.E."/>
            <person name="Oesterhelt C."/>
            <person name="Lercher M.J."/>
            <person name="Weber A.P."/>
        </authorList>
    </citation>
    <scope>NUCLEOTIDE SEQUENCE [LARGE SCALE GENOMIC DNA]</scope>
    <source>
        <strain evidence="2">074W</strain>
    </source>
</reference>
<dbReference type="EMBL" id="KB454523">
    <property type="protein sequence ID" value="EME28157.1"/>
    <property type="molecule type" value="Genomic_DNA"/>
</dbReference>
<gene>
    <name evidence="1" type="ORF">Gasu_43240</name>
</gene>
<keyword evidence="2" id="KW-1185">Reference proteome</keyword>
<dbReference type="GeneID" id="17087020"/>
<dbReference type="Gramene" id="EME28157">
    <property type="protein sequence ID" value="EME28157"/>
    <property type="gene ID" value="Gasu_43240"/>
</dbReference>
<sequence length="82" mass="10450">MVKKLRHWNKIRKRNQKLVKDNKYRTSNKKHFYQAKKLVMRAQLFHNNTPQRLLWNRFNRYSSLERKKKWFIYRNVRTSIEN</sequence>
<accession>M2XDT4</accession>
<name>M2XDT4_GALSU</name>
<organism evidence="1 2">
    <name type="scientific">Galdieria sulphuraria</name>
    <name type="common">Red alga</name>
    <dbReference type="NCBI Taxonomy" id="130081"/>
    <lineage>
        <taxon>Eukaryota</taxon>
        <taxon>Rhodophyta</taxon>
        <taxon>Bangiophyceae</taxon>
        <taxon>Galdieriales</taxon>
        <taxon>Galdieriaceae</taxon>
        <taxon>Galdieria</taxon>
    </lineage>
</organism>
<evidence type="ECO:0000313" key="2">
    <source>
        <dbReference type="Proteomes" id="UP000030680"/>
    </source>
</evidence>
<dbReference type="OrthoDB" id="6079689at2759"/>
<dbReference type="RefSeq" id="XP_005704677.1">
    <property type="nucleotide sequence ID" value="XM_005704620.1"/>
</dbReference>
<proteinExistence type="predicted"/>